<accession>A0ABR2THR6</accession>
<feature type="compositionally biased region" description="Pro residues" evidence="1">
    <location>
        <begin position="130"/>
        <end position="153"/>
    </location>
</feature>
<dbReference type="EMBL" id="JBBPBN010000005">
    <property type="protein sequence ID" value="KAK9037032.1"/>
    <property type="molecule type" value="Genomic_DNA"/>
</dbReference>
<dbReference type="Proteomes" id="UP001396334">
    <property type="component" value="Unassembled WGS sequence"/>
</dbReference>
<comment type="caution">
    <text evidence="2">The sequence shown here is derived from an EMBL/GenBank/DDBJ whole genome shotgun (WGS) entry which is preliminary data.</text>
</comment>
<feature type="region of interest" description="Disordered" evidence="1">
    <location>
        <begin position="21"/>
        <end position="104"/>
    </location>
</feature>
<evidence type="ECO:0000313" key="2">
    <source>
        <dbReference type="EMBL" id="KAK9037032.1"/>
    </source>
</evidence>
<feature type="region of interest" description="Disordered" evidence="1">
    <location>
        <begin position="124"/>
        <end position="153"/>
    </location>
</feature>
<reference evidence="2 3" key="1">
    <citation type="journal article" date="2024" name="G3 (Bethesda)">
        <title>Genome assembly of Hibiscus sabdariffa L. provides insights into metabolisms of medicinal natural products.</title>
        <authorList>
            <person name="Kim T."/>
        </authorList>
    </citation>
    <scope>NUCLEOTIDE SEQUENCE [LARGE SCALE GENOMIC DNA]</scope>
    <source>
        <strain evidence="2">TK-2024</strain>
        <tissue evidence="2">Old leaves</tissue>
    </source>
</reference>
<keyword evidence="3" id="KW-1185">Reference proteome</keyword>
<protein>
    <submittedName>
        <fullName evidence="2">Uncharacterized protein</fullName>
    </submittedName>
</protein>
<feature type="region of interest" description="Disordered" evidence="1">
    <location>
        <begin position="207"/>
        <end position="227"/>
    </location>
</feature>
<evidence type="ECO:0000256" key="1">
    <source>
        <dbReference type="SAM" id="MobiDB-lite"/>
    </source>
</evidence>
<gene>
    <name evidence="2" type="ORF">V6N11_021954</name>
</gene>
<sequence length="227" mass="24767">MVETKRSRDQSSVMNEFIIEENLESDDSEYMPSEHENSDSDFLDSENDHCDATDEICDGPVHGSVEKSLGFVPHNTSVVSSDSDDDVESLHSASSDNSDSHNVRTCRGQVRSNIRHNTPLVATPIASAPLTPPESPHLSPPATAPPFPAPLAPAPSVSAPSIIDRATKLPFQRSTKVHLKRTAGRQISPQQPAPYQVVRWMMQQTTNSENVLPTSQESIGSFKPKTN</sequence>
<name>A0ABR2THR6_9ROSI</name>
<evidence type="ECO:0000313" key="3">
    <source>
        <dbReference type="Proteomes" id="UP001396334"/>
    </source>
</evidence>
<proteinExistence type="predicted"/>
<organism evidence="2 3">
    <name type="scientific">Hibiscus sabdariffa</name>
    <name type="common">roselle</name>
    <dbReference type="NCBI Taxonomy" id="183260"/>
    <lineage>
        <taxon>Eukaryota</taxon>
        <taxon>Viridiplantae</taxon>
        <taxon>Streptophyta</taxon>
        <taxon>Embryophyta</taxon>
        <taxon>Tracheophyta</taxon>
        <taxon>Spermatophyta</taxon>
        <taxon>Magnoliopsida</taxon>
        <taxon>eudicotyledons</taxon>
        <taxon>Gunneridae</taxon>
        <taxon>Pentapetalae</taxon>
        <taxon>rosids</taxon>
        <taxon>malvids</taxon>
        <taxon>Malvales</taxon>
        <taxon>Malvaceae</taxon>
        <taxon>Malvoideae</taxon>
        <taxon>Hibiscus</taxon>
    </lineage>
</organism>